<organism evidence="7">
    <name type="scientific">marine sediment metagenome</name>
    <dbReference type="NCBI Taxonomy" id="412755"/>
    <lineage>
        <taxon>unclassified sequences</taxon>
        <taxon>metagenomes</taxon>
        <taxon>ecological metagenomes</taxon>
    </lineage>
</organism>
<comment type="similarity">
    <text evidence="2">Belongs to the peptidase M24B family.</text>
</comment>
<keyword evidence="4" id="KW-0378">Hydrolase</keyword>
<proteinExistence type="inferred from homology"/>
<accession>A0A0F9PPT7</accession>
<dbReference type="SMART" id="SM01011">
    <property type="entry name" value="AMP_N"/>
    <property type="match status" value="1"/>
</dbReference>
<dbReference type="InterPro" id="IPR029149">
    <property type="entry name" value="Creatin/AminoP/Spt16_N"/>
</dbReference>
<evidence type="ECO:0000256" key="3">
    <source>
        <dbReference type="ARBA" id="ARBA00022723"/>
    </source>
</evidence>
<dbReference type="GO" id="GO:0030145">
    <property type="term" value="F:manganese ion binding"/>
    <property type="evidence" value="ECO:0007669"/>
    <property type="project" value="InterPro"/>
</dbReference>
<dbReference type="PANTHER" id="PTHR43226:SF4">
    <property type="entry name" value="XAA-PRO AMINOPEPTIDASE 3"/>
    <property type="match status" value="1"/>
</dbReference>
<dbReference type="Gene3D" id="3.90.230.10">
    <property type="entry name" value="Creatinase/methionine aminopeptidase superfamily"/>
    <property type="match status" value="1"/>
</dbReference>
<reference evidence="7" key="1">
    <citation type="journal article" date="2015" name="Nature">
        <title>Complex archaea that bridge the gap between prokaryotes and eukaryotes.</title>
        <authorList>
            <person name="Spang A."/>
            <person name="Saw J.H."/>
            <person name="Jorgensen S.L."/>
            <person name="Zaremba-Niedzwiedzka K."/>
            <person name="Martijn J."/>
            <person name="Lind A.E."/>
            <person name="van Eijk R."/>
            <person name="Schleper C."/>
            <person name="Guy L."/>
            <person name="Ettema T.J."/>
        </authorList>
    </citation>
    <scope>NUCLEOTIDE SEQUENCE</scope>
</reference>
<keyword evidence="5" id="KW-0464">Manganese</keyword>
<dbReference type="InterPro" id="IPR052433">
    <property type="entry name" value="X-Pro_dipept-like"/>
</dbReference>
<dbReference type="PANTHER" id="PTHR43226">
    <property type="entry name" value="XAA-PRO AMINOPEPTIDASE 3"/>
    <property type="match status" value="1"/>
</dbReference>
<dbReference type="InterPro" id="IPR007865">
    <property type="entry name" value="Aminopep_P_N"/>
</dbReference>
<keyword evidence="3" id="KW-0479">Metal-binding</keyword>
<dbReference type="AlphaFoldDB" id="A0A0F9PPT7"/>
<dbReference type="SUPFAM" id="SSF53092">
    <property type="entry name" value="Creatinase/prolidase N-terminal domain"/>
    <property type="match status" value="1"/>
</dbReference>
<dbReference type="EMBL" id="LAZR01005071">
    <property type="protein sequence ID" value="KKN03111.1"/>
    <property type="molecule type" value="Genomic_DNA"/>
</dbReference>
<evidence type="ECO:0000256" key="1">
    <source>
        <dbReference type="ARBA" id="ARBA00001936"/>
    </source>
</evidence>
<evidence type="ECO:0000256" key="4">
    <source>
        <dbReference type="ARBA" id="ARBA00022801"/>
    </source>
</evidence>
<evidence type="ECO:0000256" key="5">
    <source>
        <dbReference type="ARBA" id="ARBA00023211"/>
    </source>
</evidence>
<evidence type="ECO:0000256" key="2">
    <source>
        <dbReference type="ARBA" id="ARBA00008766"/>
    </source>
</evidence>
<comment type="cofactor">
    <cofactor evidence="1">
        <name>Mn(2+)</name>
        <dbReference type="ChEBI" id="CHEBI:29035"/>
    </cofactor>
</comment>
<comment type="caution">
    <text evidence="7">The sequence shown here is derived from an EMBL/GenBank/DDBJ whole genome shotgun (WGS) entry which is preliminary data.</text>
</comment>
<sequence length="453" mass="51562">MKKMIPISLMVSLLFISIQIPCAEQGFDKSEYAARRAKFMEKIPDCVAVILGATTPASDIQFYQNNDFYYLCGVEIPNAALIMDGIRKQSTLFFSINEREARGEGISVELVRTPEEVTGINRVLPIERLSSTLSRLSLQTDVFYTMFRPEELSRENSNEKFKALQKTMTMNMWDGRLTRELQFVKRLKEKFPHIVVKDCSPLIWDLRKIKSPAEIEYLRKAAQIGVKAHIALMNATRPGVSEKELAALFEYVCKKEKAQDLAFYVILMSGPNHAFGHYHKHDRIFENGDFIILDAGPDYSYYHADISSTFPANGKFSPKQKKIYEMSYGILKTCLDNYRPGITFRDVGEKVKQFLVENGYDAENPKFKGLIRYGGYNHSIGMATHDPMGTFTGPDEVLRPGFVFACDINLPYPDQEMGIRLEDTVVITENGYENLSHGLPRSLAEVEALMKKK</sequence>
<dbReference type="SUPFAM" id="SSF55920">
    <property type="entry name" value="Creatinase/aminopeptidase"/>
    <property type="match status" value="1"/>
</dbReference>
<evidence type="ECO:0000313" key="7">
    <source>
        <dbReference type="EMBL" id="KKN03111.1"/>
    </source>
</evidence>
<dbReference type="GO" id="GO:0070006">
    <property type="term" value="F:metalloaminopeptidase activity"/>
    <property type="evidence" value="ECO:0007669"/>
    <property type="project" value="InterPro"/>
</dbReference>
<dbReference type="Gene3D" id="3.40.350.10">
    <property type="entry name" value="Creatinase/prolidase N-terminal domain"/>
    <property type="match status" value="1"/>
</dbReference>
<dbReference type="Pfam" id="PF05195">
    <property type="entry name" value="AMP_N"/>
    <property type="match status" value="1"/>
</dbReference>
<dbReference type="InterPro" id="IPR036005">
    <property type="entry name" value="Creatinase/aminopeptidase-like"/>
</dbReference>
<dbReference type="InterPro" id="IPR000994">
    <property type="entry name" value="Pept_M24"/>
</dbReference>
<feature type="domain" description="Aminopeptidase P N-terminal" evidence="6">
    <location>
        <begin position="27"/>
        <end position="153"/>
    </location>
</feature>
<dbReference type="GO" id="GO:0006508">
    <property type="term" value="P:proteolysis"/>
    <property type="evidence" value="ECO:0007669"/>
    <property type="project" value="TreeGrafter"/>
</dbReference>
<gene>
    <name evidence="7" type="ORF">LCGC14_1110930</name>
</gene>
<dbReference type="Pfam" id="PF00557">
    <property type="entry name" value="Peptidase_M24"/>
    <property type="match status" value="1"/>
</dbReference>
<protein>
    <recommendedName>
        <fullName evidence="6">Aminopeptidase P N-terminal domain-containing protein</fullName>
    </recommendedName>
</protein>
<evidence type="ECO:0000259" key="6">
    <source>
        <dbReference type="SMART" id="SM01011"/>
    </source>
</evidence>
<name>A0A0F9PPT7_9ZZZZ</name>